<dbReference type="CDD" id="cd05233">
    <property type="entry name" value="SDR_c"/>
    <property type="match status" value="1"/>
</dbReference>
<dbReference type="Pfam" id="PF13561">
    <property type="entry name" value="adh_short_C2"/>
    <property type="match status" value="1"/>
</dbReference>
<evidence type="ECO:0000256" key="1">
    <source>
        <dbReference type="ARBA" id="ARBA00006484"/>
    </source>
</evidence>
<dbReference type="RefSeq" id="WP_072850333.1">
    <property type="nucleotide sequence ID" value="NZ_FQVI01000005.1"/>
</dbReference>
<dbReference type="STRING" id="1122155.SAMN02745158_01419"/>
<dbReference type="GO" id="GO:0016491">
    <property type="term" value="F:oxidoreductase activity"/>
    <property type="evidence" value="ECO:0007669"/>
    <property type="project" value="UniProtKB-KW"/>
</dbReference>
<reference evidence="3 4" key="1">
    <citation type="submission" date="2016-11" db="EMBL/GenBank/DDBJ databases">
        <authorList>
            <person name="Jaros S."/>
            <person name="Januszkiewicz K."/>
            <person name="Wedrychowicz H."/>
        </authorList>
    </citation>
    <scope>NUCLEOTIDE SEQUENCE [LARGE SCALE GENOMIC DNA]</scope>
    <source>
        <strain evidence="3 4">DSM 17459</strain>
    </source>
</reference>
<dbReference type="PRINTS" id="PR00080">
    <property type="entry name" value="SDRFAMILY"/>
</dbReference>
<dbReference type="OrthoDB" id="9803333at2"/>
<gene>
    <name evidence="3" type="ORF">SAMN02745158_01419</name>
</gene>
<protein>
    <submittedName>
        <fullName evidence="3">3-oxoacyl-[acyl-carrier protein] reductase</fullName>
    </submittedName>
</protein>
<sequence>MDLHLKNKIVVITGGTAGIGKAAAFQFAEEGAFVTVCSRSPEKIRSFLEEAREKHLSVSATAADISDPKQLKNFIEEAGSTYGRIDVLFNNAAQSHMCYLTQLEDSAWDSVVASNLSSVWRAVIYALPYMKEHGGSILSTSSLASRIPTTSIGAYGVTKSGINAMTRMLASELAPYNIRVNAVAPGVIASDMVKNSILKNKGMHYLCHTSVLQRLGAPEEVARPVVFLASDAASFITGEILDISGGKFIVQDPWAPWEDFGVERPYNV</sequence>
<dbReference type="SUPFAM" id="SSF51735">
    <property type="entry name" value="NAD(P)-binding Rossmann-fold domains"/>
    <property type="match status" value="1"/>
</dbReference>
<dbReference type="PROSITE" id="PS00061">
    <property type="entry name" value="ADH_SHORT"/>
    <property type="match status" value="1"/>
</dbReference>
<dbReference type="Gene3D" id="3.40.50.720">
    <property type="entry name" value="NAD(P)-binding Rossmann-like Domain"/>
    <property type="match status" value="1"/>
</dbReference>
<dbReference type="PANTHER" id="PTHR43943">
    <property type="entry name" value="DEHYDROGENASE/REDUCTASE (SDR FAMILY) MEMBER 4"/>
    <property type="match status" value="1"/>
</dbReference>
<dbReference type="AlphaFoldDB" id="A0A1M4W078"/>
<dbReference type="PRINTS" id="PR00081">
    <property type="entry name" value="GDHRDH"/>
</dbReference>
<dbReference type="InterPro" id="IPR002347">
    <property type="entry name" value="SDR_fam"/>
</dbReference>
<keyword evidence="2" id="KW-0560">Oxidoreductase</keyword>
<comment type="similarity">
    <text evidence="1">Belongs to the short-chain dehydrogenases/reductases (SDR) family.</text>
</comment>
<dbReference type="Proteomes" id="UP000184245">
    <property type="component" value="Unassembled WGS sequence"/>
</dbReference>
<organism evidence="3 4">
    <name type="scientific">Lactonifactor longoviformis DSM 17459</name>
    <dbReference type="NCBI Taxonomy" id="1122155"/>
    <lineage>
        <taxon>Bacteria</taxon>
        <taxon>Bacillati</taxon>
        <taxon>Bacillota</taxon>
        <taxon>Clostridia</taxon>
        <taxon>Eubacteriales</taxon>
        <taxon>Clostridiaceae</taxon>
        <taxon>Lactonifactor</taxon>
    </lineage>
</organism>
<evidence type="ECO:0000313" key="3">
    <source>
        <dbReference type="EMBL" id="SHE74597.1"/>
    </source>
</evidence>
<accession>A0A1M4W078</accession>
<evidence type="ECO:0000313" key="4">
    <source>
        <dbReference type="Proteomes" id="UP000184245"/>
    </source>
</evidence>
<dbReference type="InterPro" id="IPR036291">
    <property type="entry name" value="NAD(P)-bd_dom_sf"/>
</dbReference>
<dbReference type="FunFam" id="3.40.50.720:FF:000084">
    <property type="entry name" value="Short-chain dehydrogenase reductase"/>
    <property type="match status" value="1"/>
</dbReference>
<dbReference type="GO" id="GO:0008206">
    <property type="term" value="P:bile acid metabolic process"/>
    <property type="evidence" value="ECO:0007669"/>
    <property type="project" value="UniProtKB-ARBA"/>
</dbReference>
<proteinExistence type="inferred from homology"/>
<dbReference type="EMBL" id="FQVI01000005">
    <property type="protein sequence ID" value="SHE74597.1"/>
    <property type="molecule type" value="Genomic_DNA"/>
</dbReference>
<dbReference type="InterPro" id="IPR020904">
    <property type="entry name" value="Sc_DH/Rdtase_CS"/>
</dbReference>
<evidence type="ECO:0000256" key="2">
    <source>
        <dbReference type="ARBA" id="ARBA00023002"/>
    </source>
</evidence>
<dbReference type="PANTHER" id="PTHR43943:SF2">
    <property type="entry name" value="DEHYDROGENASE_REDUCTASE 4"/>
    <property type="match status" value="1"/>
</dbReference>
<name>A0A1M4W078_9CLOT</name>
<keyword evidence="4" id="KW-1185">Reference proteome</keyword>